<dbReference type="RefSeq" id="XP_004255532.1">
    <property type="nucleotide sequence ID" value="XM_004255484.1"/>
</dbReference>
<dbReference type="Proteomes" id="UP000014680">
    <property type="component" value="Unassembled WGS sequence"/>
</dbReference>
<dbReference type="GeneID" id="14887735"/>
<dbReference type="OrthoDB" id="25064at2759"/>
<dbReference type="InterPro" id="IPR029478">
    <property type="entry name" value="TM1586_NiRdase"/>
</dbReference>
<dbReference type="Pfam" id="PF14512">
    <property type="entry name" value="TM1586_NiRdase"/>
    <property type="match status" value="1"/>
</dbReference>
<dbReference type="Gene3D" id="3.40.109.10">
    <property type="entry name" value="NADH Oxidase"/>
    <property type="match status" value="1"/>
</dbReference>
<gene>
    <name evidence="2" type="ORF">EIN_330650</name>
</gene>
<dbReference type="AlphaFoldDB" id="L7FNT4"/>
<reference evidence="2 3" key="1">
    <citation type="submission" date="2012-10" db="EMBL/GenBank/DDBJ databases">
        <authorList>
            <person name="Zafar N."/>
            <person name="Inman J."/>
            <person name="Hall N."/>
            <person name="Lorenzi H."/>
            <person name="Caler E."/>
        </authorList>
    </citation>
    <scope>NUCLEOTIDE SEQUENCE [LARGE SCALE GENOMIC DNA]</scope>
    <source>
        <strain evidence="2 3">IP1</strain>
    </source>
</reference>
<dbReference type="SUPFAM" id="SSF55469">
    <property type="entry name" value="FMN-dependent nitroreductase-like"/>
    <property type="match status" value="2"/>
</dbReference>
<accession>L7FNT4</accession>
<feature type="domain" description="Putative nitroreductase TM1586" evidence="1">
    <location>
        <begin position="24"/>
        <end position="189"/>
    </location>
</feature>
<dbReference type="VEuPathDB" id="AmoebaDB:EIN_330650"/>
<dbReference type="GO" id="GO:0016491">
    <property type="term" value="F:oxidoreductase activity"/>
    <property type="evidence" value="ECO:0007669"/>
    <property type="project" value="InterPro"/>
</dbReference>
<protein>
    <recommendedName>
        <fullName evidence="1">Putative nitroreductase TM1586 domain-containing protein</fullName>
    </recommendedName>
</protein>
<organism evidence="2 3">
    <name type="scientific">Entamoeba invadens IP1</name>
    <dbReference type="NCBI Taxonomy" id="370355"/>
    <lineage>
        <taxon>Eukaryota</taxon>
        <taxon>Amoebozoa</taxon>
        <taxon>Evosea</taxon>
        <taxon>Archamoebae</taxon>
        <taxon>Mastigamoebida</taxon>
        <taxon>Entamoebidae</taxon>
        <taxon>Entamoeba</taxon>
    </lineage>
</organism>
<name>L7FNT4_ENTIV</name>
<dbReference type="InterPro" id="IPR000415">
    <property type="entry name" value="Nitroreductase-like"/>
</dbReference>
<keyword evidence="3" id="KW-1185">Reference proteome</keyword>
<dbReference type="EMBL" id="KB206701">
    <property type="protein sequence ID" value="ELP88761.1"/>
    <property type="molecule type" value="Genomic_DNA"/>
</dbReference>
<evidence type="ECO:0000259" key="1">
    <source>
        <dbReference type="Pfam" id="PF14512"/>
    </source>
</evidence>
<dbReference type="Gene3D" id="3.40.109.30">
    <property type="entry name" value="putative nitroreductase (tm1586), domain 2"/>
    <property type="match status" value="1"/>
</dbReference>
<evidence type="ECO:0000313" key="2">
    <source>
        <dbReference type="EMBL" id="ELP88761.1"/>
    </source>
</evidence>
<sequence length="222" mass="25694">MTSPYAVPCRFCLQRRDFESGKRFSNISGHKYWLYGVTLKDNREAELSYGYLLHLIVLYATSLNLKTVWLIGPFYSNYFNTLLFDEEKECIPCVSPVGLADESGAVQRKRRRKELNELFFVNNLKTPIDEKNAPKIFERKILEEIKFGPSAKNYQEWRFVLCESEIHLFGVMGKFTVIDMGICTAQVHVALCGNGVNGHFEKRKISFEIPKGCEYFITFVID</sequence>
<evidence type="ECO:0000313" key="3">
    <source>
        <dbReference type="Proteomes" id="UP000014680"/>
    </source>
</evidence>
<proteinExistence type="predicted"/>
<dbReference type="KEGG" id="eiv:EIN_330650"/>